<dbReference type="InterPro" id="IPR010414">
    <property type="entry name" value="FRG1"/>
</dbReference>
<sequence length="281" mass="31434">MVSKLKFKNDGPSKKKRKITDTTKSTDVLDKKLKESSPSAAEETETTWVSAEVVEDLNGPCMILLDSPPLGISSDSLGKLFTTPLASLTPRSVQQVFVLARLPLTVSKRPSSTSTEKDKKEEAERQVTLKSHLGKYLSVSKFGGVDATAEAIGPEQIFEVVKSSKEQEKEQNRFALRSVAYDKYLAIDVSSPSSPSIRCDSDSISQSELFHIRIQSHFRHREPTSNTPSTELKIHTRELEERVGAKLEREHIKLLKAAYREGRLNEAIIEVREKIKGDHRC</sequence>
<comment type="subcellular location">
    <subcellularLocation>
        <location evidence="1">Nucleus</location>
        <location evidence="1">Nucleolus</location>
    </subcellularLocation>
</comment>
<proteinExistence type="inferred from homology"/>
<dbReference type="Gene3D" id="2.80.10.50">
    <property type="match status" value="1"/>
</dbReference>
<dbReference type="CDD" id="cd23339">
    <property type="entry name" value="beta-trefoil_FSCN_fungal_FRG1-like"/>
    <property type="match status" value="1"/>
</dbReference>
<evidence type="ECO:0000256" key="2">
    <source>
        <dbReference type="ARBA" id="ARBA00010878"/>
    </source>
</evidence>
<dbReference type="SUPFAM" id="SSF50405">
    <property type="entry name" value="Actin-crosslinking proteins"/>
    <property type="match status" value="1"/>
</dbReference>
<reference evidence="5 6" key="1">
    <citation type="submission" date="2024-03" db="EMBL/GenBank/DDBJ databases">
        <title>Genome-scale model development and genomic sequencing of the oleaginous clade Lipomyces.</title>
        <authorList>
            <consortium name="Lawrence Berkeley National Laboratory"/>
            <person name="Czajka J.J."/>
            <person name="Han Y."/>
            <person name="Kim J."/>
            <person name="Mondo S.J."/>
            <person name="Hofstad B.A."/>
            <person name="Robles A."/>
            <person name="Haridas S."/>
            <person name="Riley R."/>
            <person name="LaButti K."/>
            <person name="Pangilinan J."/>
            <person name="Andreopoulos W."/>
            <person name="Lipzen A."/>
            <person name="Yan J."/>
            <person name="Wang M."/>
            <person name="Ng V."/>
            <person name="Grigoriev I.V."/>
            <person name="Spatafora J.W."/>
            <person name="Magnuson J.K."/>
            <person name="Baker S.E."/>
            <person name="Pomraning K.R."/>
        </authorList>
    </citation>
    <scope>NUCLEOTIDE SEQUENCE [LARGE SCALE GENOMIC DNA]</scope>
    <source>
        <strain evidence="5 6">Phaff 52-87</strain>
    </source>
</reference>
<comment type="caution">
    <text evidence="5">The sequence shown here is derived from an EMBL/GenBank/DDBJ whole genome shotgun (WGS) entry which is preliminary data.</text>
</comment>
<dbReference type="EMBL" id="JBBJBU010000016">
    <property type="protein sequence ID" value="KAK7202621.1"/>
    <property type="molecule type" value="Genomic_DNA"/>
</dbReference>
<dbReference type="RefSeq" id="XP_064765654.1">
    <property type="nucleotide sequence ID" value="XM_064914355.1"/>
</dbReference>
<evidence type="ECO:0000313" key="5">
    <source>
        <dbReference type="EMBL" id="KAK7202621.1"/>
    </source>
</evidence>
<dbReference type="InterPro" id="IPR008999">
    <property type="entry name" value="Actin-crosslinking"/>
</dbReference>
<evidence type="ECO:0000313" key="6">
    <source>
        <dbReference type="Proteomes" id="UP001498771"/>
    </source>
</evidence>
<accession>A0ABR1EYF2</accession>
<evidence type="ECO:0000256" key="3">
    <source>
        <dbReference type="ARBA" id="ARBA00023242"/>
    </source>
</evidence>
<dbReference type="PANTHER" id="PTHR12928">
    <property type="entry name" value="FRG1 PROTEIN"/>
    <property type="match status" value="1"/>
</dbReference>
<gene>
    <name evidence="5" type="ORF">BZA70DRAFT_292137</name>
</gene>
<dbReference type="Proteomes" id="UP001498771">
    <property type="component" value="Unassembled WGS sequence"/>
</dbReference>
<dbReference type="Pfam" id="PF06229">
    <property type="entry name" value="FRG1"/>
    <property type="match status" value="1"/>
</dbReference>
<name>A0ABR1EYF2_9ASCO</name>
<dbReference type="GeneID" id="90039867"/>
<comment type="similarity">
    <text evidence="2">Belongs to the FRG1 family.</text>
</comment>
<keyword evidence="6" id="KW-1185">Reference proteome</keyword>
<dbReference type="PANTHER" id="PTHR12928:SF0">
    <property type="entry name" value="FSHD REGION GENE 1"/>
    <property type="match status" value="1"/>
</dbReference>
<evidence type="ECO:0000256" key="4">
    <source>
        <dbReference type="SAM" id="MobiDB-lite"/>
    </source>
</evidence>
<evidence type="ECO:0000256" key="1">
    <source>
        <dbReference type="ARBA" id="ARBA00004604"/>
    </source>
</evidence>
<keyword evidence="3" id="KW-0539">Nucleus</keyword>
<protein>
    <submittedName>
        <fullName evidence="5">Uncharacterized protein</fullName>
    </submittedName>
</protein>
<organism evidence="5 6">
    <name type="scientific">Myxozyma melibiosi</name>
    <dbReference type="NCBI Taxonomy" id="54550"/>
    <lineage>
        <taxon>Eukaryota</taxon>
        <taxon>Fungi</taxon>
        <taxon>Dikarya</taxon>
        <taxon>Ascomycota</taxon>
        <taxon>Saccharomycotina</taxon>
        <taxon>Lipomycetes</taxon>
        <taxon>Lipomycetales</taxon>
        <taxon>Lipomycetaceae</taxon>
        <taxon>Myxozyma</taxon>
    </lineage>
</organism>
<feature type="region of interest" description="Disordered" evidence="4">
    <location>
        <begin position="1"/>
        <end position="24"/>
    </location>
</feature>